<comment type="caution">
    <text evidence="1">The sequence shown here is derived from an EMBL/GenBank/DDBJ whole genome shotgun (WGS) entry which is preliminary data.</text>
</comment>
<sequence length="149" mass="16229">MLDQQSTSSLRSWIRLQPHTLLAAGAVVYGRCPELIHARRSRMAYGALVCCSVCLPDGALPHCVRACAPYPDGAPGKFWHNEESAFYSDSVFQVFVLKNQKVGTPYAAFPGHAAEGMHAALLGEWLVSMKARGEGELVGCFAWHCTFGD</sequence>
<reference evidence="1 2" key="1">
    <citation type="submission" date="2020-02" db="EMBL/GenBank/DDBJ databases">
        <title>Draft genome sequence of Haematococcus lacustris strain NIES-144.</title>
        <authorList>
            <person name="Morimoto D."/>
            <person name="Nakagawa S."/>
            <person name="Yoshida T."/>
            <person name="Sawayama S."/>
        </authorList>
    </citation>
    <scope>NUCLEOTIDE SEQUENCE [LARGE SCALE GENOMIC DNA]</scope>
    <source>
        <strain evidence="1 2">NIES-144</strain>
    </source>
</reference>
<protein>
    <submittedName>
        <fullName evidence="1">Uncharacterized protein</fullName>
    </submittedName>
</protein>
<dbReference type="AlphaFoldDB" id="A0A6A0A2A5"/>
<dbReference type="EMBL" id="BLLF01003050">
    <property type="protein sequence ID" value="GFH26186.1"/>
    <property type="molecule type" value="Genomic_DNA"/>
</dbReference>
<accession>A0A6A0A2A5</accession>
<dbReference type="Proteomes" id="UP000485058">
    <property type="component" value="Unassembled WGS sequence"/>
</dbReference>
<evidence type="ECO:0000313" key="1">
    <source>
        <dbReference type="EMBL" id="GFH26186.1"/>
    </source>
</evidence>
<proteinExistence type="predicted"/>
<gene>
    <name evidence="1" type="ORF">HaLaN_24292</name>
</gene>
<keyword evidence="2" id="KW-1185">Reference proteome</keyword>
<evidence type="ECO:0000313" key="2">
    <source>
        <dbReference type="Proteomes" id="UP000485058"/>
    </source>
</evidence>
<organism evidence="1 2">
    <name type="scientific">Haematococcus lacustris</name>
    <name type="common">Green alga</name>
    <name type="synonym">Haematococcus pluvialis</name>
    <dbReference type="NCBI Taxonomy" id="44745"/>
    <lineage>
        <taxon>Eukaryota</taxon>
        <taxon>Viridiplantae</taxon>
        <taxon>Chlorophyta</taxon>
        <taxon>core chlorophytes</taxon>
        <taxon>Chlorophyceae</taxon>
        <taxon>CS clade</taxon>
        <taxon>Chlamydomonadales</taxon>
        <taxon>Haematococcaceae</taxon>
        <taxon>Haematococcus</taxon>
    </lineage>
</organism>
<name>A0A6A0A2A5_HAELA</name>